<evidence type="ECO:0008006" key="5">
    <source>
        <dbReference type="Google" id="ProtNLM"/>
    </source>
</evidence>
<organism evidence="3 4">
    <name type="scientific">Klebsiella phage vB_KpM_FBKp24</name>
    <dbReference type="NCBI Taxonomy" id="2801834"/>
    <lineage>
        <taxon>Viruses</taxon>
        <taxon>Duplodnaviria</taxon>
        <taxon>Heunggongvirae</taxon>
        <taxon>Uroviricota</taxon>
        <taxon>Caudoviricetes</taxon>
        <taxon>Chimalliviridae</taxon>
        <taxon>Maaswegvirus</taxon>
        <taxon>Maaswegvirus Kp24</taxon>
    </lineage>
</organism>
<evidence type="ECO:0000313" key="3">
    <source>
        <dbReference type="EMBL" id="QQV92016.1"/>
    </source>
</evidence>
<dbReference type="GO" id="GO:0051701">
    <property type="term" value="P:biological process involved in interaction with host"/>
    <property type="evidence" value="ECO:0007669"/>
    <property type="project" value="UniProtKB-ARBA"/>
</dbReference>
<dbReference type="GO" id="GO:0044423">
    <property type="term" value="C:virion component"/>
    <property type="evidence" value="ECO:0007669"/>
    <property type="project" value="UniProtKB-KW"/>
</dbReference>
<dbReference type="EMBL" id="MW394391">
    <property type="protein sequence ID" value="QQV92016.1"/>
    <property type="molecule type" value="Genomic_DNA"/>
</dbReference>
<protein>
    <recommendedName>
        <fullName evidence="5">Pectate lyase superfamily protein domain-containing protein</fullName>
    </recommendedName>
</protein>
<sequence>MSNETQKISELNPATTLTEHTLFPVVSEQTETSNTDISTLRSVLLFDKAFNSIAEGTDGTEKGESYFVYTDATKTAVQGYVNQGGGSYTPLVDINGVAVRYISGQTLRGLDYFTNGVDSFAKLRTLSPLYAGQRVKLKSWVAGGKTGGGEFIAGIGSATDDNGTIAAGNGFYWQRIISDRLSFEDFGAVGDGVLDDTSNIQKAVNYCAKNGIALTCLGKVYAVSTVNFPTDLVIDMCNAVLLSLPSVTTGYTLTISGYLSPAANPGKFDNIRVQRTLINTHQPDTNSVVDGVSFGVDAHNISFYNLKVSGFRDGVCFNGKSAYLIRLYSPIIGQCWRRGMAFYANTDSNENVTIYGGVIADCCNFTFDGTGVYLSGSASSIDVRFFGTSFDYCDISVDLYQSNVELHGCHLENNNNNPHIRLSYTSTKNQPYLIMKGGTMGGGPNANSWSGIPIENSTGRPYLVFITNTGGAHVDIDGTDTSKYMTGVRRTTEIVGVEGDNYQLIGTLRVRNKMTSGNMDNASRPMRPCSALNVILINQYQTAAWTPSYTNADLTYTIDTTNYSNPNSPHSRKITQGSVRNVSYWQDVTLRGGDIFHAEAEIKITSLTAGYVALRVDFYDSAGNVIQSSIKSVSAVTADWNNVWVWLRAPNGTVKAKVQEYLNGFVGTAYFTNEHVWIS</sequence>
<dbReference type="Proteomes" id="UP000596381">
    <property type="component" value="Segment"/>
</dbReference>
<dbReference type="Gene3D" id="2.60.120.260">
    <property type="entry name" value="Galactose-binding domain-like"/>
    <property type="match status" value="1"/>
</dbReference>
<evidence type="ECO:0000256" key="2">
    <source>
        <dbReference type="ARBA" id="ARBA00022844"/>
    </source>
</evidence>
<dbReference type="GO" id="GO:0019058">
    <property type="term" value="P:viral life cycle"/>
    <property type="evidence" value="ECO:0007669"/>
    <property type="project" value="UniProtKB-ARBA"/>
</dbReference>
<keyword evidence="4" id="KW-1185">Reference proteome</keyword>
<dbReference type="InterPro" id="IPR012334">
    <property type="entry name" value="Pectin_lyas_fold"/>
</dbReference>
<gene>
    <name evidence="3" type="ORF">vBKpMFBKp24_310</name>
</gene>
<dbReference type="Gene3D" id="2.160.20.10">
    <property type="entry name" value="Single-stranded right-handed beta-helix, Pectin lyase-like"/>
    <property type="match status" value="1"/>
</dbReference>
<evidence type="ECO:0000256" key="1">
    <source>
        <dbReference type="ARBA" id="ARBA00004328"/>
    </source>
</evidence>
<accession>A0A7U0GB98</accession>
<proteinExistence type="predicted"/>
<reference evidence="3 4" key="1">
    <citation type="submission" date="2020-12" db="EMBL/GenBank/DDBJ databases">
        <title>Genomic characterization of four novel bacteriophages infecting Klebsiella pneumoniae.</title>
        <authorList>
            <person name="Estrada Bonilla B."/>
            <person name="Costa A.R."/>
            <person name="van Rossum T."/>
            <person name="Hagedoorn S."/>
            <person name="Wallinga H."/>
            <person name="Xiao M."/>
            <person name="Song W."/>
            <person name="Haas P.-J."/>
            <person name="Nobrega F.L."/>
            <person name="Brouns S.J.J."/>
        </authorList>
    </citation>
    <scope>NUCLEOTIDE SEQUENCE [LARGE SCALE GENOMIC DNA]</scope>
</reference>
<dbReference type="SUPFAM" id="SSF51126">
    <property type="entry name" value="Pectin lyase-like"/>
    <property type="match status" value="1"/>
</dbReference>
<name>A0A7U0GB98_9CAUD</name>
<keyword evidence="2" id="KW-0946">Virion</keyword>
<dbReference type="InterPro" id="IPR011050">
    <property type="entry name" value="Pectin_lyase_fold/virulence"/>
</dbReference>
<evidence type="ECO:0000313" key="4">
    <source>
        <dbReference type="Proteomes" id="UP000596381"/>
    </source>
</evidence>
<comment type="subcellular location">
    <subcellularLocation>
        <location evidence="1">Virion</location>
    </subcellularLocation>
</comment>